<evidence type="ECO:0000313" key="3">
    <source>
        <dbReference type="Proteomes" id="UP000017984"/>
    </source>
</evidence>
<reference evidence="2 3" key="1">
    <citation type="journal article" date="2014" name="Genome Announc.">
        <title>Draft Genome Sequence of Streptomyces roseochromogenes subsp. oscitans DS 12.976, Producer of the Aminocoumarin Antibiotic Clorobiocin.</title>
        <authorList>
            <person name="Ruckert C."/>
            <person name="Kalinowski J."/>
            <person name="Heide L."/>
            <person name="Apel A.K."/>
        </authorList>
    </citation>
    <scope>NUCLEOTIDE SEQUENCE [LARGE SCALE GENOMIC DNA]</scope>
    <source>
        <strain evidence="2 3">DS 12.976</strain>
    </source>
</reference>
<sequence>MVSAISPSQYDDQVSTLERPVPLGPPGTDPNSAPVALQDWPGACGAGNDLVMPFQALSTFGVLSIGPPGLNRVMQ</sequence>
<feature type="compositionally biased region" description="Polar residues" evidence="1">
    <location>
        <begin position="1"/>
        <end position="16"/>
    </location>
</feature>
<gene>
    <name evidence="2" type="ORF">M878_44375</name>
</gene>
<name>V6JIH2_STRRC</name>
<organism evidence="2 3">
    <name type="scientific">Streptomyces roseochromogenus subsp. oscitans DS 12.976</name>
    <dbReference type="NCBI Taxonomy" id="1352936"/>
    <lineage>
        <taxon>Bacteria</taxon>
        <taxon>Bacillati</taxon>
        <taxon>Actinomycetota</taxon>
        <taxon>Actinomycetes</taxon>
        <taxon>Kitasatosporales</taxon>
        <taxon>Streptomycetaceae</taxon>
        <taxon>Streptomyces</taxon>
    </lineage>
</organism>
<keyword evidence="3" id="KW-1185">Reference proteome</keyword>
<dbReference type="AlphaFoldDB" id="V6JIH2"/>
<protein>
    <submittedName>
        <fullName evidence="2">Uncharacterized protein</fullName>
    </submittedName>
</protein>
<dbReference type="HOGENOM" id="CLU_2669625_0_0_11"/>
<proteinExistence type="predicted"/>
<dbReference type="EMBL" id="AWQX01000386">
    <property type="protein sequence ID" value="EST18956.1"/>
    <property type="molecule type" value="Genomic_DNA"/>
</dbReference>
<accession>V6JIH2</accession>
<dbReference type="Proteomes" id="UP000017984">
    <property type="component" value="Chromosome"/>
</dbReference>
<comment type="caution">
    <text evidence="2">The sequence shown here is derived from an EMBL/GenBank/DDBJ whole genome shotgun (WGS) entry which is preliminary data.</text>
</comment>
<evidence type="ECO:0000256" key="1">
    <source>
        <dbReference type="SAM" id="MobiDB-lite"/>
    </source>
</evidence>
<feature type="region of interest" description="Disordered" evidence="1">
    <location>
        <begin position="1"/>
        <end position="33"/>
    </location>
</feature>
<evidence type="ECO:0000313" key="2">
    <source>
        <dbReference type="EMBL" id="EST18956.1"/>
    </source>
</evidence>
<dbReference type="STRING" id="1352936.M878_44375"/>